<name>A0A143CAI9_9ACTN</name>
<keyword evidence="3" id="KW-0446">Lipid-binding</keyword>
<dbReference type="GO" id="GO:0070273">
    <property type="term" value="F:phosphatidylinositol-4-phosphate binding"/>
    <property type="evidence" value="ECO:0007669"/>
    <property type="project" value="InterPro"/>
</dbReference>
<dbReference type="InterPro" id="IPR038261">
    <property type="entry name" value="GPP34-like_sf"/>
</dbReference>
<gene>
    <name evidence="6" type="ORF">A4E84_35900</name>
</gene>
<dbReference type="Gene3D" id="1.10.3630.10">
    <property type="entry name" value="yeast vps74-n-term truncation variant domain like"/>
    <property type="match status" value="1"/>
</dbReference>
<sequence length="170" mass="17863">MTAGATTSLARDFMLAVYLDGRGRVPSHRTGLNFGLSGAVLMEPALGGFIRIVDGHAVAVDGAQPRDRVLREVLVRIRVTHTGAELREKSHSFASRHTAHPEVATEAGWQRVRANLCLGPWSSSTAAIPGAGSRALAGPAARAVPGSGDRPRNALRKPTGAQRSSTSRSP</sequence>
<dbReference type="EMBL" id="CP015098">
    <property type="protein sequence ID" value="AMW14408.1"/>
    <property type="molecule type" value="Genomic_DNA"/>
</dbReference>
<protein>
    <submittedName>
        <fullName evidence="6">Uncharacterized protein</fullName>
    </submittedName>
</protein>
<evidence type="ECO:0000256" key="2">
    <source>
        <dbReference type="ARBA" id="ARBA00023034"/>
    </source>
</evidence>
<evidence type="ECO:0000256" key="1">
    <source>
        <dbReference type="ARBA" id="ARBA00004255"/>
    </source>
</evidence>
<accession>A0A143CAI9</accession>
<feature type="region of interest" description="Disordered" evidence="5">
    <location>
        <begin position="131"/>
        <end position="170"/>
    </location>
</feature>
<dbReference type="AlphaFoldDB" id="A0A143CAI9"/>
<dbReference type="Proteomes" id="UP000076096">
    <property type="component" value="Chromosome"/>
</dbReference>
<proteinExistence type="predicted"/>
<evidence type="ECO:0000313" key="6">
    <source>
        <dbReference type="EMBL" id="AMW14408.1"/>
    </source>
</evidence>
<dbReference type="Pfam" id="PF05719">
    <property type="entry name" value="GPP34"/>
    <property type="match status" value="1"/>
</dbReference>
<organism evidence="6 7">
    <name type="scientific">Streptomyces qaidamensis</name>
    <dbReference type="NCBI Taxonomy" id="1783515"/>
    <lineage>
        <taxon>Bacteria</taxon>
        <taxon>Bacillati</taxon>
        <taxon>Actinomycetota</taxon>
        <taxon>Actinomycetes</taxon>
        <taxon>Kitasatosporales</taxon>
        <taxon>Streptomycetaceae</taxon>
        <taxon>Streptomyces</taxon>
        <taxon>Streptomyces aurantiacus group</taxon>
    </lineage>
</organism>
<dbReference type="GO" id="GO:0005737">
    <property type="term" value="C:cytoplasm"/>
    <property type="evidence" value="ECO:0007669"/>
    <property type="project" value="UniProtKB-ARBA"/>
</dbReference>
<comment type="subcellular location">
    <subcellularLocation>
        <location evidence="1">Golgi apparatus membrane</location>
        <topology evidence="1">Peripheral membrane protein</topology>
        <orientation evidence="1">Cytoplasmic side</orientation>
    </subcellularLocation>
</comment>
<dbReference type="GO" id="GO:0012505">
    <property type="term" value="C:endomembrane system"/>
    <property type="evidence" value="ECO:0007669"/>
    <property type="project" value="UniProtKB-ARBA"/>
</dbReference>
<keyword evidence="7" id="KW-1185">Reference proteome</keyword>
<evidence type="ECO:0000256" key="4">
    <source>
        <dbReference type="ARBA" id="ARBA00023136"/>
    </source>
</evidence>
<dbReference type="KEGG" id="stsi:A4E84_35900"/>
<dbReference type="RefSeq" id="WP_062930549.1">
    <property type="nucleotide sequence ID" value="NZ_CP015098.1"/>
</dbReference>
<feature type="compositionally biased region" description="Polar residues" evidence="5">
    <location>
        <begin position="161"/>
        <end position="170"/>
    </location>
</feature>
<keyword evidence="4" id="KW-0472">Membrane</keyword>
<keyword evidence="2" id="KW-0333">Golgi apparatus</keyword>
<evidence type="ECO:0000256" key="5">
    <source>
        <dbReference type="SAM" id="MobiDB-lite"/>
    </source>
</evidence>
<evidence type="ECO:0000256" key="3">
    <source>
        <dbReference type="ARBA" id="ARBA00023121"/>
    </source>
</evidence>
<dbReference type="InterPro" id="IPR008628">
    <property type="entry name" value="GPP34-like"/>
</dbReference>
<reference evidence="7" key="1">
    <citation type="submission" date="2016-04" db="EMBL/GenBank/DDBJ databases">
        <authorList>
            <person name="Zhang B."/>
        </authorList>
    </citation>
    <scope>NUCLEOTIDE SEQUENCE [LARGE SCALE GENOMIC DNA]</scope>
    <source>
        <strain evidence="7">S10</strain>
    </source>
</reference>
<evidence type="ECO:0000313" key="7">
    <source>
        <dbReference type="Proteomes" id="UP000076096"/>
    </source>
</evidence>